<evidence type="ECO:0000313" key="2">
    <source>
        <dbReference type="EMBL" id="SFR39908.1"/>
    </source>
</evidence>
<evidence type="ECO:0000313" key="3">
    <source>
        <dbReference type="Proteomes" id="UP000198531"/>
    </source>
</evidence>
<proteinExistence type="predicted"/>
<evidence type="ECO:0008006" key="4">
    <source>
        <dbReference type="Google" id="ProtNLM"/>
    </source>
</evidence>
<dbReference type="Pfam" id="PF10823">
    <property type="entry name" value="DUF2568"/>
    <property type="match status" value="1"/>
</dbReference>
<name>A0A1I6GCM8_9EURY</name>
<dbReference type="AlphaFoldDB" id="A0A1I6GCM8"/>
<organism evidence="2 3">
    <name type="scientific">Halogeometricum rufum</name>
    <dbReference type="NCBI Taxonomy" id="553469"/>
    <lineage>
        <taxon>Archaea</taxon>
        <taxon>Methanobacteriati</taxon>
        <taxon>Methanobacteriota</taxon>
        <taxon>Stenosarchaea group</taxon>
        <taxon>Halobacteria</taxon>
        <taxon>Halobacteriales</taxon>
        <taxon>Haloferacaceae</taxon>
        <taxon>Halogeometricum</taxon>
    </lineage>
</organism>
<dbReference type="RefSeq" id="WP_089805008.1">
    <property type="nucleotide sequence ID" value="NZ_FOYT01000001.1"/>
</dbReference>
<dbReference type="InterPro" id="IPR021214">
    <property type="entry name" value="DUF2568"/>
</dbReference>
<keyword evidence="3" id="KW-1185">Reference proteome</keyword>
<dbReference type="Proteomes" id="UP000198531">
    <property type="component" value="Unassembled WGS sequence"/>
</dbReference>
<evidence type="ECO:0000256" key="1">
    <source>
        <dbReference type="SAM" id="Phobius"/>
    </source>
</evidence>
<sequence length="117" mass="11681">MAGESAAVRWVNLGVRFGLEMGALAALAYWGVRTGDGLPAQVGLGLGAPLLAAVVWGLFVAPKARFTLAPVARLGVGLGVFAAAAAALVVSGFPTLGVAYGAVALVNSVWVYANGDL</sequence>
<keyword evidence="1" id="KW-0812">Transmembrane</keyword>
<accession>A0A1I6GCM8</accession>
<feature type="transmembrane region" description="Helical" evidence="1">
    <location>
        <begin position="38"/>
        <end position="59"/>
    </location>
</feature>
<keyword evidence="1" id="KW-0472">Membrane</keyword>
<gene>
    <name evidence="2" type="ORF">SAMN04487947_0922</name>
</gene>
<protein>
    <recommendedName>
        <fullName evidence="4">DUF2568 domain-containing protein</fullName>
    </recommendedName>
</protein>
<keyword evidence="1" id="KW-1133">Transmembrane helix</keyword>
<dbReference type="EMBL" id="FOYT01000001">
    <property type="protein sequence ID" value="SFR39908.1"/>
    <property type="molecule type" value="Genomic_DNA"/>
</dbReference>
<feature type="transmembrane region" description="Helical" evidence="1">
    <location>
        <begin position="12"/>
        <end position="32"/>
    </location>
</feature>
<reference evidence="3" key="1">
    <citation type="submission" date="2016-10" db="EMBL/GenBank/DDBJ databases">
        <authorList>
            <person name="Varghese N."/>
            <person name="Submissions S."/>
        </authorList>
    </citation>
    <scope>NUCLEOTIDE SEQUENCE [LARGE SCALE GENOMIC DNA]</scope>
    <source>
        <strain evidence="3">CGMCC 1.7736</strain>
    </source>
</reference>
<feature type="transmembrane region" description="Helical" evidence="1">
    <location>
        <begin position="71"/>
        <end position="90"/>
    </location>
</feature>